<dbReference type="InterPro" id="IPR050277">
    <property type="entry name" value="Sodium:Solute_Symporter"/>
</dbReference>
<dbReference type="OrthoDB" id="9810181at2"/>
<feature type="transmembrane region" description="Helical" evidence="14">
    <location>
        <begin position="503"/>
        <end position="523"/>
    </location>
</feature>
<protein>
    <submittedName>
        <fullName evidence="15">Na(+)/glucose symporter</fullName>
    </submittedName>
</protein>
<feature type="transmembrane region" description="Helical" evidence="14">
    <location>
        <begin position="78"/>
        <end position="97"/>
    </location>
</feature>
<feature type="transmembrane region" description="Helical" evidence="14">
    <location>
        <begin position="635"/>
        <end position="653"/>
    </location>
</feature>
<keyword evidence="4" id="KW-1003">Cell membrane</keyword>
<dbReference type="GO" id="GO:0015824">
    <property type="term" value="P:proline transport"/>
    <property type="evidence" value="ECO:0007669"/>
    <property type="project" value="TreeGrafter"/>
</dbReference>
<evidence type="ECO:0000256" key="7">
    <source>
        <dbReference type="ARBA" id="ARBA00022989"/>
    </source>
</evidence>
<feature type="transmembrane region" description="Helical" evidence="14">
    <location>
        <begin position="125"/>
        <end position="146"/>
    </location>
</feature>
<feature type="transmembrane region" description="Helical" evidence="14">
    <location>
        <begin position="543"/>
        <end position="562"/>
    </location>
</feature>
<feature type="transmembrane region" description="Helical" evidence="14">
    <location>
        <begin position="389"/>
        <end position="413"/>
    </location>
</feature>
<dbReference type="GO" id="GO:0015193">
    <property type="term" value="F:L-proline transmembrane transporter activity"/>
    <property type="evidence" value="ECO:0007669"/>
    <property type="project" value="TreeGrafter"/>
</dbReference>
<feature type="transmembrane region" description="Helical" evidence="14">
    <location>
        <begin position="250"/>
        <end position="270"/>
    </location>
</feature>
<proteinExistence type="inferred from homology"/>
<keyword evidence="5 14" id="KW-0812">Transmembrane</keyword>
<evidence type="ECO:0000256" key="6">
    <source>
        <dbReference type="ARBA" id="ARBA00022847"/>
    </source>
</evidence>
<accession>A0A1Q2MBY6</accession>
<evidence type="ECO:0000256" key="4">
    <source>
        <dbReference type="ARBA" id="ARBA00022475"/>
    </source>
</evidence>
<dbReference type="GO" id="GO:0005298">
    <property type="term" value="F:proline:sodium symporter activity"/>
    <property type="evidence" value="ECO:0007669"/>
    <property type="project" value="TreeGrafter"/>
</dbReference>
<keyword evidence="3" id="KW-0813">Transport</keyword>
<evidence type="ECO:0000256" key="8">
    <source>
        <dbReference type="ARBA" id="ARBA00023053"/>
    </source>
</evidence>
<feature type="transmembrane region" description="Helical" evidence="14">
    <location>
        <begin position="603"/>
        <end position="623"/>
    </location>
</feature>
<evidence type="ECO:0000256" key="9">
    <source>
        <dbReference type="ARBA" id="ARBA00023065"/>
    </source>
</evidence>
<comment type="similarity">
    <text evidence="2 13">Belongs to the sodium:solute symporter (SSF) (TC 2.A.21) family.</text>
</comment>
<evidence type="ECO:0000256" key="14">
    <source>
        <dbReference type="SAM" id="Phobius"/>
    </source>
</evidence>
<dbReference type="PANTHER" id="PTHR48086">
    <property type="entry name" value="SODIUM/PROLINE SYMPORTER-RELATED"/>
    <property type="match status" value="1"/>
</dbReference>
<dbReference type="GO" id="GO:0005886">
    <property type="term" value="C:plasma membrane"/>
    <property type="evidence" value="ECO:0007669"/>
    <property type="project" value="UniProtKB-SubCell"/>
</dbReference>
<organism evidence="15 16">
    <name type="scientific">Limihaloglobus sulfuriphilus</name>
    <dbReference type="NCBI Taxonomy" id="1851148"/>
    <lineage>
        <taxon>Bacteria</taxon>
        <taxon>Pseudomonadati</taxon>
        <taxon>Planctomycetota</taxon>
        <taxon>Phycisphaerae</taxon>
        <taxon>Sedimentisphaerales</taxon>
        <taxon>Sedimentisphaeraceae</taxon>
        <taxon>Limihaloglobus</taxon>
    </lineage>
</organism>
<evidence type="ECO:0000256" key="1">
    <source>
        <dbReference type="ARBA" id="ARBA00004651"/>
    </source>
</evidence>
<evidence type="ECO:0000256" key="10">
    <source>
        <dbReference type="ARBA" id="ARBA00023136"/>
    </source>
</evidence>
<dbReference type="RefSeq" id="WP_146682496.1">
    <property type="nucleotide sequence ID" value="NZ_CP019646.1"/>
</dbReference>
<dbReference type="STRING" id="1851148.SMSP2_00559"/>
<dbReference type="EMBL" id="CP019646">
    <property type="protein sequence ID" value="AQQ70216.1"/>
    <property type="molecule type" value="Genomic_DNA"/>
</dbReference>
<evidence type="ECO:0000256" key="11">
    <source>
        <dbReference type="ARBA" id="ARBA00023201"/>
    </source>
</evidence>
<evidence type="ECO:0000313" key="16">
    <source>
        <dbReference type="Proteomes" id="UP000188181"/>
    </source>
</evidence>
<dbReference type="Gene3D" id="1.20.1730.10">
    <property type="entry name" value="Sodium/glucose cotransporter"/>
    <property type="match status" value="1"/>
</dbReference>
<dbReference type="Pfam" id="PF00474">
    <property type="entry name" value="SSF"/>
    <property type="match status" value="2"/>
</dbReference>
<feature type="transmembrane region" description="Helical" evidence="14">
    <location>
        <begin position="475"/>
        <end position="496"/>
    </location>
</feature>
<name>A0A1Q2MBY6_9BACT</name>
<keyword evidence="6" id="KW-0769">Symport</keyword>
<feature type="transmembrane region" description="Helical" evidence="14">
    <location>
        <begin position="291"/>
        <end position="312"/>
    </location>
</feature>
<evidence type="ECO:0000256" key="5">
    <source>
        <dbReference type="ARBA" id="ARBA00022692"/>
    </source>
</evidence>
<reference evidence="16" key="1">
    <citation type="submission" date="2017-02" db="EMBL/GenBank/DDBJ databases">
        <title>Comparative genomics and description of representatives of a novel lineage of planctomycetes thriving in anoxic sediments.</title>
        <authorList>
            <person name="Spring S."/>
            <person name="Bunk B."/>
            <person name="Sproer C."/>
        </authorList>
    </citation>
    <scope>NUCLEOTIDE SEQUENCE [LARGE SCALE GENOMIC DNA]</scope>
    <source>
        <strain evidence="16">SM-Chi-D1</strain>
    </source>
</reference>
<dbReference type="KEGG" id="pbas:SMSP2_00559"/>
<feature type="transmembrane region" description="Helical" evidence="14">
    <location>
        <begin position="152"/>
        <end position="177"/>
    </location>
</feature>
<comment type="subcellular location">
    <subcellularLocation>
        <location evidence="1">Cell membrane</location>
        <topology evidence="1">Multi-pass membrane protein</topology>
    </subcellularLocation>
</comment>
<evidence type="ECO:0000256" key="13">
    <source>
        <dbReference type="RuleBase" id="RU362091"/>
    </source>
</evidence>
<feature type="transmembrane region" description="Helical" evidence="14">
    <location>
        <begin position="449"/>
        <end position="469"/>
    </location>
</feature>
<keyword evidence="11" id="KW-0739">Sodium transport</keyword>
<dbReference type="PANTHER" id="PTHR48086:SF3">
    <property type="entry name" value="SODIUM_PROLINE SYMPORTER"/>
    <property type="match status" value="1"/>
</dbReference>
<keyword evidence="8" id="KW-0915">Sodium</keyword>
<dbReference type="Proteomes" id="UP000188181">
    <property type="component" value="Chromosome"/>
</dbReference>
<dbReference type="InterPro" id="IPR001734">
    <property type="entry name" value="Na/solute_symporter"/>
</dbReference>
<keyword evidence="10 14" id="KW-0472">Membrane</keyword>
<dbReference type="AlphaFoldDB" id="A0A1Q2MBY6"/>
<evidence type="ECO:0000256" key="3">
    <source>
        <dbReference type="ARBA" id="ARBA00022448"/>
    </source>
</evidence>
<dbReference type="PROSITE" id="PS50283">
    <property type="entry name" value="NA_SOLUT_SYMP_3"/>
    <property type="match status" value="1"/>
</dbReference>
<keyword evidence="9" id="KW-0406">Ion transport</keyword>
<evidence type="ECO:0000256" key="12">
    <source>
        <dbReference type="ARBA" id="ARBA00033708"/>
    </source>
</evidence>
<feature type="transmembrane region" description="Helical" evidence="14">
    <location>
        <begin position="46"/>
        <end position="72"/>
    </location>
</feature>
<evidence type="ECO:0000256" key="2">
    <source>
        <dbReference type="ARBA" id="ARBA00006434"/>
    </source>
</evidence>
<sequence>MSYLNSIDYTIIVVYFSILVGLGVYLQRKASSSMEDYFLGGRSLPWWALGISGMASWLDVTGTMVVTSFLFLLGPRGLFIEFRGGAVLIAALCLLWLGKWHRRSQCITGAEWMKFRFGEGFGGKFARIASAVAAIFTTVGMLAYMIKGVGMFLSMFLPFTPVQCAMGLIFIAAIYTMMSGFYGVVFTDVFQAGIVITGVIFISSMAIIKVASIDSLAEYAQEITGNSQWITSAPHFDTEMPAGYEVYRNLFWFAFFYLLRNVFGGLGMGAEPKYFGAKNDRECGTLTAMTVSCIMFRWPLMISFAVLGLFLVGDLFPDQNVILQSSELIKSFYPNTGENTWNDVLSTVINKPNLCPPELIAGLTDILGSDYAQKLNLVSFSGTVNPERILPAVVLYMVPAGFRGMILIALIAASMSTFDTTVNMANGFFTRDIYQAYLRPKAKNFELMFVNWMFVIAVVVVGFLMAVSVKSINDIWGWIIMGLGGGLMMPGILRLYWWRFNGAGFAVGTVFGLIGAIVMRAATSGMLGSAIEENTSLFLDERWQFVLMSIIGLIGSIIGTYMGKPAESHILENFYRKTRPWGLWNGMINMFSKEEQKKMRREWTFDLAALPFALGWQITLFLLPMQAIVKSWNSLLITLLVHVVCLIGMYFLWYKQLPETNFYPEEEPQKA</sequence>
<feature type="transmembrane region" description="Helical" evidence="14">
    <location>
        <begin position="189"/>
        <end position="208"/>
    </location>
</feature>
<keyword evidence="16" id="KW-1185">Reference proteome</keyword>
<dbReference type="InterPro" id="IPR038377">
    <property type="entry name" value="Na/Glc_symporter_sf"/>
</dbReference>
<keyword evidence="7 14" id="KW-1133">Transmembrane helix</keyword>
<feature type="transmembrane region" description="Helical" evidence="14">
    <location>
        <begin position="6"/>
        <end position="26"/>
    </location>
</feature>
<gene>
    <name evidence="15" type="primary">sglT_7</name>
    <name evidence="15" type="ORF">SMSP2_00559</name>
</gene>
<evidence type="ECO:0000313" key="15">
    <source>
        <dbReference type="EMBL" id="AQQ70216.1"/>
    </source>
</evidence>
<comment type="catalytic activity">
    <reaction evidence="12">
        <text>L-proline(in) + Na(+)(in) = L-proline(out) + Na(+)(out)</text>
        <dbReference type="Rhea" id="RHEA:28967"/>
        <dbReference type="ChEBI" id="CHEBI:29101"/>
        <dbReference type="ChEBI" id="CHEBI:60039"/>
    </reaction>
</comment>